<dbReference type="OMA" id="VGNAYCF"/>
<dbReference type="AlphaFoldDB" id="G9MK34"/>
<evidence type="ECO:0000256" key="1">
    <source>
        <dbReference type="SAM" id="SignalP"/>
    </source>
</evidence>
<proteinExistence type="predicted"/>
<dbReference type="RefSeq" id="XP_013960035.1">
    <property type="nucleotide sequence ID" value="XM_014104560.1"/>
</dbReference>
<name>G9MK34_HYPVG</name>
<protein>
    <recommendedName>
        <fullName evidence="4">Cellulose signaling related protein ooc1</fullName>
    </recommendedName>
</protein>
<dbReference type="HOGENOM" id="CLU_2292091_0_0_1"/>
<sequence>MTFQHILVSLAALLAFSPTTQGYTTPCIYQEYKCGYALVTDNVYNNTELTDAVNKTTIIPPLSPIQLLQVLYRCEDVNGTLAGNSFCIAGCISMNGTEDDQCAL</sequence>
<dbReference type="GeneID" id="25793113"/>
<evidence type="ECO:0000313" key="2">
    <source>
        <dbReference type="EMBL" id="EHK25839.1"/>
    </source>
</evidence>
<keyword evidence="3" id="KW-1185">Reference proteome</keyword>
<keyword evidence="1" id="KW-0732">Signal</keyword>
<reference evidence="2 3" key="1">
    <citation type="journal article" date="2011" name="Genome Biol.">
        <title>Comparative genome sequence analysis underscores mycoparasitism as the ancestral life style of Trichoderma.</title>
        <authorList>
            <person name="Kubicek C.P."/>
            <person name="Herrera-Estrella A."/>
            <person name="Seidl-Seiboth V."/>
            <person name="Martinez D.A."/>
            <person name="Druzhinina I.S."/>
            <person name="Thon M."/>
            <person name="Zeilinger S."/>
            <person name="Casas-Flores S."/>
            <person name="Horwitz B.A."/>
            <person name="Mukherjee P.K."/>
            <person name="Mukherjee M."/>
            <person name="Kredics L."/>
            <person name="Alcaraz L.D."/>
            <person name="Aerts A."/>
            <person name="Antal Z."/>
            <person name="Atanasova L."/>
            <person name="Cervantes-Badillo M.G."/>
            <person name="Challacombe J."/>
            <person name="Chertkov O."/>
            <person name="McCluskey K."/>
            <person name="Coulpier F."/>
            <person name="Deshpande N."/>
            <person name="von Doehren H."/>
            <person name="Ebbole D.J."/>
            <person name="Esquivel-Naranjo E.U."/>
            <person name="Fekete E."/>
            <person name="Flipphi M."/>
            <person name="Glaser F."/>
            <person name="Gomez-Rodriguez E.Y."/>
            <person name="Gruber S."/>
            <person name="Han C."/>
            <person name="Henrissat B."/>
            <person name="Hermosa R."/>
            <person name="Hernandez-Onate M."/>
            <person name="Karaffa L."/>
            <person name="Kosti I."/>
            <person name="Le Crom S."/>
            <person name="Lindquist E."/>
            <person name="Lucas S."/>
            <person name="Luebeck M."/>
            <person name="Luebeck P.S."/>
            <person name="Margeot A."/>
            <person name="Metz B."/>
            <person name="Misra M."/>
            <person name="Nevalainen H."/>
            <person name="Omann M."/>
            <person name="Packer N."/>
            <person name="Perrone G."/>
            <person name="Uresti-Rivera E.E."/>
            <person name="Salamov A."/>
            <person name="Schmoll M."/>
            <person name="Seiboth B."/>
            <person name="Shapiro H."/>
            <person name="Sukno S."/>
            <person name="Tamayo-Ramos J.A."/>
            <person name="Tisch D."/>
            <person name="Wiest A."/>
            <person name="Wilkinson H.H."/>
            <person name="Zhang M."/>
            <person name="Coutinho P.M."/>
            <person name="Kenerley C.M."/>
            <person name="Monte E."/>
            <person name="Baker S.E."/>
            <person name="Grigoriev I.V."/>
        </authorList>
    </citation>
    <scope>NUCLEOTIDE SEQUENCE [LARGE SCALE GENOMIC DNA]</scope>
    <source>
        <strain evidence="3">Gv29-8 / FGSC 10586</strain>
    </source>
</reference>
<dbReference type="eggNOG" id="ENOG502R6N3">
    <property type="taxonomic scope" value="Eukaryota"/>
</dbReference>
<feature type="chain" id="PRO_5003523575" description="Cellulose signaling related protein ooc1" evidence="1">
    <location>
        <begin position="23"/>
        <end position="104"/>
    </location>
</feature>
<organism evidence="2 3">
    <name type="scientific">Hypocrea virens (strain Gv29-8 / FGSC 10586)</name>
    <name type="common">Gliocladium virens</name>
    <name type="synonym">Trichoderma virens</name>
    <dbReference type="NCBI Taxonomy" id="413071"/>
    <lineage>
        <taxon>Eukaryota</taxon>
        <taxon>Fungi</taxon>
        <taxon>Dikarya</taxon>
        <taxon>Ascomycota</taxon>
        <taxon>Pezizomycotina</taxon>
        <taxon>Sordariomycetes</taxon>
        <taxon>Hypocreomycetidae</taxon>
        <taxon>Hypocreales</taxon>
        <taxon>Hypocreaceae</taxon>
        <taxon>Trichoderma</taxon>
    </lineage>
</organism>
<dbReference type="OrthoDB" id="5130291at2759"/>
<gene>
    <name evidence="2" type="ORF">TRIVIDRAFT_32688</name>
</gene>
<dbReference type="InParanoid" id="G9MK34"/>
<evidence type="ECO:0000313" key="3">
    <source>
        <dbReference type="Proteomes" id="UP000007115"/>
    </source>
</evidence>
<dbReference type="Proteomes" id="UP000007115">
    <property type="component" value="Unassembled WGS sequence"/>
</dbReference>
<dbReference type="EMBL" id="ABDF02000003">
    <property type="protein sequence ID" value="EHK25839.1"/>
    <property type="molecule type" value="Genomic_DNA"/>
</dbReference>
<evidence type="ECO:0008006" key="4">
    <source>
        <dbReference type="Google" id="ProtNLM"/>
    </source>
</evidence>
<dbReference type="VEuPathDB" id="FungiDB:TRIVIDRAFT_32688"/>
<accession>G9MK34</accession>
<comment type="caution">
    <text evidence="2">The sequence shown here is derived from an EMBL/GenBank/DDBJ whole genome shotgun (WGS) entry which is preliminary data.</text>
</comment>
<feature type="signal peptide" evidence="1">
    <location>
        <begin position="1"/>
        <end position="22"/>
    </location>
</feature>